<accession>A0A437MYX4</accession>
<dbReference type="InterPro" id="IPR050312">
    <property type="entry name" value="IolE/XylAMocC-like"/>
</dbReference>
<reference evidence="3 4" key="1">
    <citation type="submission" date="2019-01" db="EMBL/GenBank/DDBJ databases">
        <authorList>
            <person name="Chen W.-M."/>
        </authorList>
    </citation>
    <scope>NUCLEOTIDE SEQUENCE [LARGE SCALE GENOMIC DNA]</scope>
    <source>
        <strain evidence="3 4">YBJ-36</strain>
    </source>
</reference>
<feature type="chain" id="PRO_5019057992" description="Xylose isomerase-like TIM barrel domain-containing protein" evidence="1">
    <location>
        <begin position="25"/>
        <end position="309"/>
    </location>
</feature>
<dbReference type="EMBL" id="SACK01000001">
    <property type="protein sequence ID" value="RVU02819.1"/>
    <property type="molecule type" value="Genomic_DNA"/>
</dbReference>
<proteinExistence type="predicted"/>
<dbReference type="OrthoDB" id="1114629at2"/>
<organism evidence="3 4">
    <name type="scientific">Mucilaginibacter limnophilus</name>
    <dbReference type="NCBI Taxonomy" id="1932778"/>
    <lineage>
        <taxon>Bacteria</taxon>
        <taxon>Pseudomonadati</taxon>
        <taxon>Bacteroidota</taxon>
        <taxon>Sphingobacteriia</taxon>
        <taxon>Sphingobacteriales</taxon>
        <taxon>Sphingobacteriaceae</taxon>
        <taxon>Mucilaginibacter</taxon>
    </lineage>
</organism>
<dbReference type="AlphaFoldDB" id="A0A437MYX4"/>
<evidence type="ECO:0000256" key="1">
    <source>
        <dbReference type="SAM" id="SignalP"/>
    </source>
</evidence>
<dbReference type="InterPro" id="IPR036237">
    <property type="entry name" value="Xyl_isomerase-like_sf"/>
</dbReference>
<sequence length="309" mass="34766">MKRRDFIFQSSGLMISVWASPALASFPVLKNKLDRMAMGTLLWRYQFKQTKPQEIANITNELTLADIPQHHRDKFGIKKIEFWSEHFESLDKDYLSRIKAKIKAAKSELLNVQFDSSPFDKKGYDLASTDEASRKASVEHAKTWMDASSFLGSKCVRINPGTPKGTVEQSIKSFKELVPYAKSKGLTIITANHFGLETDPDKHVAVVKGAPGIYTEPDFGNYNAAPTMYESLAKIIPYAHIVSAKAVDFTETNGKLEHISYDFDRCIKLAESLGFKGTYMVAQWSGKYKGIDNDKIAAWIIEHLKNNIA</sequence>
<protein>
    <recommendedName>
        <fullName evidence="2">Xylose isomerase-like TIM barrel domain-containing protein</fullName>
    </recommendedName>
</protein>
<dbReference type="PANTHER" id="PTHR12110:SF53">
    <property type="entry name" value="BLR5974 PROTEIN"/>
    <property type="match status" value="1"/>
</dbReference>
<dbReference type="Pfam" id="PF01261">
    <property type="entry name" value="AP_endonuc_2"/>
    <property type="match status" value="1"/>
</dbReference>
<dbReference type="Gene3D" id="3.20.20.150">
    <property type="entry name" value="Divalent-metal-dependent TIM barrel enzymes"/>
    <property type="match status" value="1"/>
</dbReference>
<dbReference type="InterPro" id="IPR013022">
    <property type="entry name" value="Xyl_isomerase-like_TIM-brl"/>
</dbReference>
<dbReference type="RefSeq" id="WP_127703185.1">
    <property type="nucleotide sequence ID" value="NZ_SACK01000001.1"/>
</dbReference>
<dbReference type="SUPFAM" id="SSF51658">
    <property type="entry name" value="Xylose isomerase-like"/>
    <property type="match status" value="1"/>
</dbReference>
<dbReference type="PANTHER" id="PTHR12110">
    <property type="entry name" value="HYDROXYPYRUVATE ISOMERASE"/>
    <property type="match status" value="1"/>
</dbReference>
<evidence type="ECO:0000313" key="3">
    <source>
        <dbReference type="EMBL" id="RVU02819.1"/>
    </source>
</evidence>
<feature type="signal peptide" evidence="1">
    <location>
        <begin position="1"/>
        <end position="24"/>
    </location>
</feature>
<evidence type="ECO:0000313" key="4">
    <source>
        <dbReference type="Proteomes" id="UP000282759"/>
    </source>
</evidence>
<name>A0A437MYX4_9SPHI</name>
<dbReference type="Proteomes" id="UP000282759">
    <property type="component" value="Unassembled WGS sequence"/>
</dbReference>
<keyword evidence="4" id="KW-1185">Reference proteome</keyword>
<keyword evidence="1" id="KW-0732">Signal</keyword>
<feature type="domain" description="Xylose isomerase-like TIM barrel" evidence="2">
    <location>
        <begin position="75"/>
        <end position="306"/>
    </location>
</feature>
<evidence type="ECO:0000259" key="2">
    <source>
        <dbReference type="Pfam" id="PF01261"/>
    </source>
</evidence>
<comment type="caution">
    <text evidence="3">The sequence shown here is derived from an EMBL/GenBank/DDBJ whole genome shotgun (WGS) entry which is preliminary data.</text>
</comment>
<gene>
    <name evidence="3" type="ORF">EOD41_02455</name>
</gene>